<evidence type="ECO:0000313" key="3">
    <source>
        <dbReference type="Proteomes" id="UP000639772"/>
    </source>
</evidence>
<comment type="caution">
    <text evidence="2">The sequence shown here is derived from an EMBL/GenBank/DDBJ whole genome shotgun (WGS) entry which is preliminary data.</text>
</comment>
<protein>
    <submittedName>
        <fullName evidence="2">Uncharacterized protein</fullName>
    </submittedName>
</protein>
<feature type="compositionally biased region" description="Gly residues" evidence="1">
    <location>
        <begin position="49"/>
        <end position="62"/>
    </location>
</feature>
<accession>A0A835RAF6</accession>
<dbReference type="AlphaFoldDB" id="A0A835RAF6"/>
<sequence length="150" mass="14793">MELSLSRFSLSRKSLMKTSALLLTSGLGKKGGVSSPTTNFGSPSSSSPGKGGGGGGGEAVVGGGMGEGAGRYTYCNVFCPSSSSVDAAGVGGAEMAGMEKPVEGGSLKGVVSPFSSNGGRLVEVEVEEEVEVGFAGTNSNSISCFCSILF</sequence>
<feature type="region of interest" description="Disordered" evidence="1">
    <location>
        <begin position="27"/>
        <end position="62"/>
    </location>
</feature>
<organism evidence="2 3">
    <name type="scientific">Vanilla planifolia</name>
    <name type="common">Vanilla</name>
    <dbReference type="NCBI Taxonomy" id="51239"/>
    <lineage>
        <taxon>Eukaryota</taxon>
        <taxon>Viridiplantae</taxon>
        <taxon>Streptophyta</taxon>
        <taxon>Embryophyta</taxon>
        <taxon>Tracheophyta</taxon>
        <taxon>Spermatophyta</taxon>
        <taxon>Magnoliopsida</taxon>
        <taxon>Liliopsida</taxon>
        <taxon>Asparagales</taxon>
        <taxon>Orchidaceae</taxon>
        <taxon>Vanilloideae</taxon>
        <taxon>Vanilleae</taxon>
        <taxon>Vanilla</taxon>
    </lineage>
</organism>
<feature type="compositionally biased region" description="Low complexity" evidence="1">
    <location>
        <begin position="27"/>
        <end position="48"/>
    </location>
</feature>
<dbReference type="EMBL" id="JADCNM010000004">
    <property type="protein sequence ID" value="KAG0487429.1"/>
    <property type="molecule type" value="Genomic_DNA"/>
</dbReference>
<dbReference type="Proteomes" id="UP000639772">
    <property type="component" value="Unassembled WGS sequence"/>
</dbReference>
<proteinExistence type="predicted"/>
<reference evidence="2 3" key="1">
    <citation type="journal article" date="2020" name="Nat. Food">
        <title>A phased Vanilla planifolia genome enables genetic improvement of flavour and production.</title>
        <authorList>
            <person name="Hasing T."/>
            <person name="Tang H."/>
            <person name="Brym M."/>
            <person name="Khazi F."/>
            <person name="Huang T."/>
            <person name="Chambers A.H."/>
        </authorList>
    </citation>
    <scope>NUCLEOTIDE SEQUENCE [LARGE SCALE GENOMIC DNA]</scope>
    <source>
        <tissue evidence="2">Leaf</tissue>
    </source>
</reference>
<evidence type="ECO:0000256" key="1">
    <source>
        <dbReference type="SAM" id="MobiDB-lite"/>
    </source>
</evidence>
<gene>
    <name evidence="2" type="ORF">HPP92_009524</name>
</gene>
<evidence type="ECO:0000313" key="2">
    <source>
        <dbReference type="EMBL" id="KAG0487429.1"/>
    </source>
</evidence>
<name>A0A835RAF6_VANPL</name>